<dbReference type="Pfam" id="PF10358">
    <property type="entry name" value="NT-C2"/>
    <property type="match status" value="1"/>
</dbReference>
<protein>
    <recommendedName>
        <fullName evidence="1">C2 NT-type domain-containing protein</fullName>
    </recommendedName>
</protein>
<reference evidence="2" key="1">
    <citation type="submission" date="2021-01" db="EMBL/GenBank/DDBJ databases">
        <authorList>
            <consortium name="Genoscope - CEA"/>
            <person name="William W."/>
        </authorList>
    </citation>
    <scope>NUCLEOTIDE SEQUENCE</scope>
</reference>
<dbReference type="AlphaFoldDB" id="A0A8S1W8X5"/>
<evidence type="ECO:0000259" key="1">
    <source>
        <dbReference type="PROSITE" id="PS51840"/>
    </source>
</evidence>
<dbReference type="InterPro" id="IPR019448">
    <property type="entry name" value="NT-C2"/>
</dbReference>
<evidence type="ECO:0000313" key="3">
    <source>
        <dbReference type="Proteomes" id="UP000683925"/>
    </source>
</evidence>
<feature type="domain" description="C2 NT-type" evidence="1">
    <location>
        <begin position="1"/>
        <end position="133"/>
    </location>
</feature>
<gene>
    <name evidence="2" type="ORF">POCTA_138.1.T0880164</name>
</gene>
<dbReference type="PROSITE" id="PS51840">
    <property type="entry name" value="C2_NT"/>
    <property type="match status" value="1"/>
</dbReference>
<proteinExistence type="predicted"/>
<dbReference type="OrthoDB" id="301465at2759"/>
<dbReference type="EMBL" id="CAJJDP010000087">
    <property type="protein sequence ID" value="CAD8186698.1"/>
    <property type="molecule type" value="Genomic_DNA"/>
</dbReference>
<accession>A0A8S1W8X5</accession>
<evidence type="ECO:0000313" key="2">
    <source>
        <dbReference type="EMBL" id="CAD8186698.1"/>
    </source>
</evidence>
<name>A0A8S1W8X5_PAROT</name>
<organism evidence="2 3">
    <name type="scientific">Paramecium octaurelia</name>
    <dbReference type="NCBI Taxonomy" id="43137"/>
    <lineage>
        <taxon>Eukaryota</taxon>
        <taxon>Sar</taxon>
        <taxon>Alveolata</taxon>
        <taxon>Ciliophora</taxon>
        <taxon>Intramacronucleata</taxon>
        <taxon>Oligohymenophorea</taxon>
        <taxon>Peniculida</taxon>
        <taxon>Parameciidae</taxon>
        <taxon>Paramecium</taxon>
    </lineage>
</organism>
<dbReference type="Proteomes" id="UP000683925">
    <property type="component" value="Unassembled WGS sequence"/>
</dbReference>
<comment type="caution">
    <text evidence="2">The sequence shown here is derived from an EMBL/GenBank/DDBJ whole genome shotgun (WGS) entry which is preliminary data.</text>
</comment>
<keyword evidence="3" id="KW-1185">Reference proteome</keyword>
<sequence>MNIRGFKFLVEASIINVQIGVQFNCKIQVILKRGSSKLETQPTYELRKGLAIINESLNFSISVSLGLDGKFEDKKTQIIVILVTEKGQKNAGMHNLNISQYLNQQQFEFQEALPLEKCPDKNAKVLVDFKIKQIGEIDQELETTDQSLDISQVSIYTPNKILQESKNEYSDKVQQNYLRHKEVRL</sequence>